<sequence>MKVNTPDVAILASPIFSGSPHQTPENCDIHFFNALLKTPAAEPQHNAVAGNQGTHPLSQRSDFLQGLSDKAARALQKVSTSTDPIDMLKSTRAISAFHLETLLSAKMISKTSQAIEKLTNLS</sequence>
<reference evidence="1" key="1">
    <citation type="submission" date="2020-12" db="EMBL/GenBank/DDBJ databases">
        <title>Antibiotic resistance and phylogeny of Pseudomonas spp. isolated over three decades from chicken meat in the Norwegian food chain.</title>
        <authorList>
            <person name="Moen B."/>
        </authorList>
    </citation>
    <scope>NUCLEOTIDE SEQUENCE</scope>
    <source>
        <strain evidence="1">MF6762</strain>
    </source>
</reference>
<dbReference type="EMBL" id="JAEKCZ010000011">
    <property type="protein sequence ID" value="MBJ2257553.1"/>
    <property type="molecule type" value="Genomic_DNA"/>
</dbReference>
<dbReference type="GO" id="GO:0030254">
    <property type="term" value="P:protein secretion by the type III secretion system"/>
    <property type="evidence" value="ECO:0007669"/>
    <property type="project" value="InterPro"/>
</dbReference>
<dbReference type="InterPro" id="IPR012670">
    <property type="entry name" value="T3SS_YscI/HrpB"/>
</dbReference>
<organism evidence="1 2">
    <name type="scientific">Pseudomonas psychrophila</name>
    <dbReference type="NCBI Taxonomy" id="122355"/>
    <lineage>
        <taxon>Bacteria</taxon>
        <taxon>Pseudomonadati</taxon>
        <taxon>Pseudomonadota</taxon>
        <taxon>Gammaproteobacteria</taxon>
        <taxon>Pseudomonadales</taxon>
        <taxon>Pseudomonadaceae</taxon>
        <taxon>Pseudomonas</taxon>
    </lineage>
</organism>
<comment type="caution">
    <text evidence="1">The sequence shown here is derived from an EMBL/GenBank/DDBJ whole genome shotgun (WGS) entry which is preliminary data.</text>
</comment>
<accession>A0A8I1FST7</accession>
<dbReference type="AlphaFoldDB" id="A0A8I1FST7"/>
<dbReference type="Proteomes" id="UP000658390">
    <property type="component" value="Unassembled WGS sequence"/>
</dbReference>
<proteinExistence type="predicted"/>
<name>A0A8I1FST7_9PSED</name>
<dbReference type="Pfam" id="PF17001">
    <property type="entry name" value="T3SS_basalb_I"/>
    <property type="match status" value="1"/>
</dbReference>
<dbReference type="RefSeq" id="WP_198822203.1">
    <property type="nucleotide sequence ID" value="NZ_JAEKCZ010000011.1"/>
</dbReference>
<evidence type="ECO:0000313" key="2">
    <source>
        <dbReference type="Proteomes" id="UP000658390"/>
    </source>
</evidence>
<evidence type="ECO:0000313" key="1">
    <source>
        <dbReference type="EMBL" id="MBJ2257553.1"/>
    </source>
</evidence>
<protein>
    <submittedName>
        <fullName evidence="1">EscI/YscI/HrpB family type III secretion system inner rod protein</fullName>
    </submittedName>
</protein>
<gene>
    <name evidence="1" type="ORF">JFT45_13620</name>
</gene>